<protein>
    <submittedName>
        <fullName evidence="3">Endonuclease 8-like 1</fullName>
    </submittedName>
</protein>
<feature type="compositionally biased region" description="Basic residues" evidence="1">
    <location>
        <begin position="427"/>
        <end position="446"/>
    </location>
</feature>
<evidence type="ECO:0000256" key="1">
    <source>
        <dbReference type="SAM" id="MobiDB-lite"/>
    </source>
</evidence>
<dbReference type="PANTHER" id="PTHR22993">
    <property type="entry name" value="FORMAMIDOPYRIMIDINE-DNA GLYCOSYLASE"/>
    <property type="match status" value="1"/>
</dbReference>
<dbReference type="SMART" id="SM00898">
    <property type="entry name" value="Fapy_DNA_glyco"/>
    <property type="match status" value="1"/>
</dbReference>
<dbReference type="Gene3D" id="1.10.8.50">
    <property type="match status" value="1"/>
</dbReference>
<feature type="compositionally biased region" description="Basic and acidic residues" evidence="1">
    <location>
        <begin position="348"/>
        <end position="359"/>
    </location>
</feature>
<reference evidence="3 4" key="1">
    <citation type="submission" date="2022-01" db="EMBL/GenBank/DDBJ databases">
        <title>A high-quality chromosome-level genome assembly of rohu carp, Labeo rohita.</title>
        <authorList>
            <person name="Arick M.A. II"/>
            <person name="Hsu C.-Y."/>
            <person name="Magbanua Z."/>
            <person name="Pechanova O."/>
            <person name="Grover C."/>
            <person name="Miller E."/>
            <person name="Thrash A."/>
            <person name="Ezzel L."/>
            <person name="Alam S."/>
            <person name="Benzie J."/>
            <person name="Hamilton M."/>
            <person name="Karsi A."/>
            <person name="Lawrence M.L."/>
            <person name="Peterson D.G."/>
        </authorList>
    </citation>
    <scope>NUCLEOTIDE SEQUENCE [LARGE SCALE GENOMIC DNA]</scope>
    <source>
        <strain evidence="4">BAU-BD-2019</strain>
        <tissue evidence="3">Blood</tissue>
    </source>
</reference>
<feature type="compositionally biased region" description="Basic residues" evidence="1">
    <location>
        <begin position="385"/>
        <end position="395"/>
    </location>
</feature>
<keyword evidence="4" id="KW-1185">Reference proteome</keyword>
<feature type="domain" description="Formamidopyrimidine-DNA glycosylase catalytic" evidence="2">
    <location>
        <begin position="2"/>
        <end position="129"/>
    </location>
</feature>
<proteinExistence type="predicted"/>
<feature type="region of interest" description="Disordered" evidence="1">
    <location>
        <begin position="299"/>
        <end position="446"/>
    </location>
</feature>
<evidence type="ECO:0000313" key="4">
    <source>
        <dbReference type="Proteomes" id="UP000830375"/>
    </source>
</evidence>
<dbReference type="Pfam" id="PF09292">
    <property type="entry name" value="Neil1-DNA_bind"/>
    <property type="match status" value="1"/>
</dbReference>
<dbReference type="InterPro" id="IPR012319">
    <property type="entry name" value="FPG_cat"/>
</dbReference>
<dbReference type="SUPFAM" id="SSF46946">
    <property type="entry name" value="S13-like H2TH domain"/>
    <property type="match status" value="1"/>
</dbReference>
<dbReference type="Gene3D" id="3.20.190.10">
    <property type="entry name" value="MutM-like, N-terminal"/>
    <property type="match status" value="1"/>
</dbReference>
<dbReference type="Pfam" id="PF01149">
    <property type="entry name" value="Fapy_DNA_glyco"/>
    <property type="match status" value="1"/>
</dbReference>
<dbReference type="InterPro" id="IPR035937">
    <property type="entry name" value="FPG_N"/>
</dbReference>
<name>A0ABQ8LC22_LABRO</name>
<dbReference type="SUPFAM" id="SSF57716">
    <property type="entry name" value="Glucocorticoid receptor-like (DNA-binding domain)"/>
    <property type="match status" value="1"/>
</dbReference>
<dbReference type="PROSITE" id="PS51068">
    <property type="entry name" value="FPG_CAT"/>
    <property type="match status" value="1"/>
</dbReference>
<dbReference type="InterPro" id="IPR015371">
    <property type="entry name" value="Endonuclease-VIII_DNA-bd"/>
</dbReference>
<dbReference type="PANTHER" id="PTHR22993:SF27">
    <property type="entry name" value="ENDONUCLEASE 8-LIKE 1"/>
    <property type="match status" value="1"/>
</dbReference>
<evidence type="ECO:0000313" key="3">
    <source>
        <dbReference type="EMBL" id="KAI2648279.1"/>
    </source>
</evidence>
<evidence type="ECO:0000259" key="2">
    <source>
        <dbReference type="PROSITE" id="PS51068"/>
    </source>
</evidence>
<sequence length="446" mass="50414">MPEGPELHLASLYVNKMCEGLVFTGAVEKSEVNKNPEVPFCCDAYCIKAQSRGKEVRLTLTPIKTDDNSKRKVSKHQSQQPMDVVFRFGMSGFFRFTAVDDLPKHAHLRFYTNEAPRRVLSFEDTRRFGSWHPNGTWQKDRGPCVMFEYESFRENVLSHLTDKAFDKPICEVLLNQKYFNGIGNYLRSEILFRLQIPPFVKARTALEGLVLKDEDKTKVKKAITVVESTDKIGKKGVKAETPDLLSLCHTVPLEVVKLGDNGYAPAKGKYSVLQAWMQCYCVQGMNSLGDHNGRTVWFKGDPGPMVPKGAKSRKIMWKRQTDDQDYTNSKKAKKTSTDSTPKQKPAKKKENIKVKKEQATSKTQNASKGLKKGTKRATAPADKNKKPKTQGKRSLKVPPKAGTNRIKGQRVEKVIKTKRNPVTCRKSATKAKPQRKNSAARRRHTK</sequence>
<accession>A0ABQ8LC22</accession>
<gene>
    <name evidence="3" type="ORF">H4Q32_018333</name>
</gene>
<dbReference type="EMBL" id="JACTAM010000025">
    <property type="protein sequence ID" value="KAI2648279.1"/>
    <property type="molecule type" value="Genomic_DNA"/>
</dbReference>
<comment type="caution">
    <text evidence="3">The sequence shown here is derived from an EMBL/GenBank/DDBJ whole genome shotgun (WGS) entry which is preliminary data.</text>
</comment>
<dbReference type="Proteomes" id="UP000830375">
    <property type="component" value="Unassembled WGS sequence"/>
</dbReference>
<dbReference type="InterPro" id="IPR010979">
    <property type="entry name" value="Ribosomal_uS13-like_H2TH"/>
</dbReference>
<organism evidence="3 4">
    <name type="scientific">Labeo rohita</name>
    <name type="common">Indian major carp</name>
    <name type="synonym">Cyprinus rohita</name>
    <dbReference type="NCBI Taxonomy" id="84645"/>
    <lineage>
        <taxon>Eukaryota</taxon>
        <taxon>Metazoa</taxon>
        <taxon>Chordata</taxon>
        <taxon>Craniata</taxon>
        <taxon>Vertebrata</taxon>
        <taxon>Euteleostomi</taxon>
        <taxon>Actinopterygii</taxon>
        <taxon>Neopterygii</taxon>
        <taxon>Teleostei</taxon>
        <taxon>Ostariophysi</taxon>
        <taxon>Cypriniformes</taxon>
        <taxon>Cyprinidae</taxon>
        <taxon>Labeoninae</taxon>
        <taxon>Labeonini</taxon>
        <taxon>Labeo</taxon>
    </lineage>
</organism>
<dbReference type="CDD" id="cd08967">
    <property type="entry name" value="MeNeil1_N"/>
    <property type="match status" value="1"/>
</dbReference>
<dbReference type="SUPFAM" id="SSF81624">
    <property type="entry name" value="N-terminal domain of MutM-like DNA repair proteins"/>
    <property type="match status" value="1"/>
</dbReference>